<dbReference type="Proteomes" id="UP000619355">
    <property type="component" value="Unassembled WGS sequence"/>
</dbReference>
<feature type="region of interest" description="Disordered" evidence="1">
    <location>
        <begin position="40"/>
        <end position="59"/>
    </location>
</feature>
<dbReference type="AlphaFoldDB" id="A0A919F417"/>
<protein>
    <submittedName>
        <fullName evidence="2">Uncharacterized protein</fullName>
    </submittedName>
</protein>
<accession>A0A919F417</accession>
<proteinExistence type="predicted"/>
<comment type="caution">
    <text evidence="2">The sequence shown here is derived from an EMBL/GenBank/DDBJ whole genome shotgun (WGS) entry which is preliminary data.</text>
</comment>
<evidence type="ECO:0000256" key="1">
    <source>
        <dbReference type="SAM" id="MobiDB-lite"/>
    </source>
</evidence>
<name>A0A919F417_9ACTN</name>
<sequence length="59" mass="5817">MTTVAGGCVVTQPWGYGPQVTGVQALLSASTVCYGMYVNPKSGNQGSLARAGPGSAPTA</sequence>
<keyword evidence="3" id="KW-1185">Reference proteome</keyword>
<evidence type="ECO:0000313" key="3">
    <source>
        <dbReference type="Proteomes" id="UP000619355"/>
    </source>
</evidence>
<dbReference type="RefSeq" id="WP_189986577.1">
    <property type="nucleotide sequence ID" value="NZ_BNBF01000041.1"/>
</dbReference>
<gene>
    <name evidence="2" type="ORF">GCM10018980_74170</name>
</gene>
<dbReference type="EMBL" id="BNBF01000041">
    <property type="protein sequence ID" value="GHG76323.1"/>
    <property type="molecule type" value="Genomic_DNA"/>
</dbReference>
<evidence type="ECO:0000313" key="2">
    <source>
        <dbReference type="EMBL" id="GHG76323.1"/>
    </source>
</evidence>
<organism evidence="2 3">
    <name type="scientific">Streptomyces capoamus</name>
    <dbReference type="NCBI Taxonomy" id="68183"/>
    <lineage>
        <taxon>Bacteria</taxon>
        <taxon>Bacillati</taxon>
        <taxon>Actinomycetota</taxon>
        <taxon>Actinomycetes</taxon>
        <taxon>Kitasatosporales</taxon>
        <taxon>Streptomycetaceae</taxon>
        <taxon>Streptomyces</taxon>
    </lineage>
</organism>
<reference evidence="3" key="1">
    <citation type="journal article" date="2019" name="Int. J. Syst. Evol. Microbiol.">
        <title>The Global Catalogue of Microorganisms (GCM) 10K type strain sequencing project: providing services to taxonomists for standard genome sequencing and annotation.</title>
        <authorList>
            <consortium name="The Broad Institute Genomics Platform"/>
            <consortium name="The Broad Institute Genome Sequencing Center for Infectious Disease"/>
            <person name="Wu L."/>
            <person name="Ma J."/>
        </authorList>
    </citation>
    <scope>NUCLEOTIDE SEQUENCE [LARGE SCALE GENOMIC DNA]</scope>
    <source>
        <strain evidence="3">JCM 4253</strain>
    </source>
</reference>